<gene>
    <name evidence="1" type="ORF">MESS2_1230012</name>
</gene>
<evidence type="ECO:0000313" key="2">
    <source>
        <dbReference type="Proteomes" id="UP000012062"/>
    </source>
</evidence>
<sequence length="84" mass="9984">MRLFLRRVCWRPARQVDQADLQRRARSRVQVGSKGTAAALFQCSEFLLVRKPWQRFVQRELNRVKELPDFMARSFGFIASLDRD</sequence>
<accession>M5EX53</accession>
<protein>
    <submittedName>
        <fullName evidence="1">Uncharacterized protein</fullName>
    </submittedName>
</protein>
<dbReference type="EMBL" id="CAUM01000028">
    <property type="protein sequence ID" value="CCV04211.1"/>
    <property type="molecule type" value="Genomic_DNA"/>
</dbReference>
<organism evidence="1 2">
    <name type="scientific">Mesorhizobium metallidurans STM 2683</name>
    <dbReference type="NCBI Taxonomy" id="1297569"/>
    <lineage>
        <taxon>Bacteria</taxon>
        <taxon>Pseudomonadati</taxon>
        <taxon>Pseudomonadota</taxon>
        <taxon>Alphaproteobacteria</taxon>
        <taxon>Hyphomicrobiales</taxon>
        <taxon>Phyllobacteriaceae</taxon>
        <taxon>Mesorhizobium</taxon>
    </lineage>
</organism>
<reference evidence="1 2" key="1">
    <citation type="submission" date="2013-02" db="EMBL/GenBank/DDBJ databases">
        <authorList>
            <person name="Genoscope - CEA"/>
        </authorList>
    </citation>
    <scope>NUCLEOTIDE SEQUENCE [LARGE SCALE GENOMIC DNA]</scope>
    <source>
        <strain evidence="1 2">STM 2683</strain>
    </source>
</reference>
<dbReference type="STRING" id="1297569.MESS2_1230012"/>
<comment type="caution">
    <text evidence="1">The sequence shown here is derived from an EMBL/GenBank/DDBJ whole genome shotgun (WGS) entry which is preliminary data.</text>
</comment>
<name>M5EX53_9HYPH</name>
<evidence type="ECO:0000313" key="1">
    <source>
        <dbReference type="EMBL" id="CCV04211.1"/>
    </source>
</evidence>
<dbReference type="AlphaFoldDB" id="M5EX53"/>
<dbReference type="Proteomes" id="UP000012062">
    <property type="component" value="Unassembled WGS sequence"/>
</dbReference>
<proteinExistence type="predicted"/>
<keyword evidence="2" id="KW-1185">Reference proteome</keyword>